<name>A0ABN8MV40_9CNID</name>
<feature type="region of interest" description="Disordered" evidence="3">
    <location>
        <begin position="146"/>
        <end position="168"/>
    </location>
</feature>
<feature type="region of interest" description="Disordered" evidence="3">
    <location>
        <begin position="1286"/>
        <end position="1356"/>
    </location>
</feature>
<feature type="compositionally biased region" description="Polar residues" evidence="3">
    <location>
        <begin position="949"/>
        <end position="966"/>
    </location>
</feature>
<feature type="compositionally biased region" description="Polar residues" evidence="3">
    <location>
        <begin position="74"/>
        <end position="86"/>
    </location>
</feature>
<feature type="compositionally biased region" description="Basic and acidic residues" evidence="3">
    <location>
        <begin position="1190"/>
        <end position="1211"/>
    </location>
</feature>
<feature type="compositionally biased region" description="Acidic residues" evidence="3">
    <location>
        <begin position="877"/>
        <end position="889"/>
    </location>
</feature>
<keyword evidence="1 2" id="KW-0175">Coiled coil</keyword>
<feature type="compositionally biased region" description="Basic and acidic residues" evidence="3">
    <location>
        <begin position="1220"/>
        <end position="1234"/>
    </location>
</feature>
<dbReference type="EMBL" id="CALNXK010000003">
    <property type="protein sequence ID" value="CAH3034889.1"/>
    <property type="molecule type" value="Genomic_DNA"/>
</dbReference>
<feature type="compositionally biased region" description="Basic and acidic residues" evidence="3">
    <location>
        <begin position="631"/>
        <end position="645"/>
    </location>
</feature>
<feature type="region of interest" description="Disordered" evidence="3">
    <location>
        <begin position="682"/>
        <end position="705"/>
    </location>
</feature>
<comment type="caution">
    <text evidence="5">The sequence shown here is derived from an EMBL/GenBank/DDBJ whole genome shotgun (WGS) entry which is preliminary data.</text>
</comment>
<feature type="compositionally biased region" description="Low complexity" evidence="3">
    <location>
        <begin position="1341"/>
        <end position="1350"/>
    </location>
</feature>
<feature type="region of interest" description="Disordered" evidence="3">
    <location>
        <begin position="471"/>
        <end position="496"/>
    </location>
</feature>
<feature type="coiled-coil region" evidence="2">
    <location>
        <begin position="1469"/>
        <end position="1496"/>
    </location>
</feature>
<gene>
    <name evidence="5" type="ORF">PLOB_00024780</name>
</gene>
<reference evidence="5 6" key="1">
    <citation type="submission" date="2022-05" db="EMBL/GenBank/DDBJ databases">
        <authorList>
            <consortium name="Genoscope - CEA"/>
            <person name="William W."/>
        </authorList>
    </citation>
    <scope>NUCLEOTIDE SEQUENCE [LARGE SCALE GENOMIC DNA]</scope>
</reference>
<feature type="compositionally biased region" description="Basic residues" evidence="3">
    <location>
        <begin position="1179"/>
        <end position="1189"/>
    </location>
</feature>
<evidence type="ECO:0000256" key="2">
    <source>
        <dbReference type="SAM" id="Coils"/>
    </source>
</evidence>
<dbReference type="Pfam" id="PF25408">
    <property type="entry name" value="AAA_lid_NAV1"/>
    <property type="match status" value="1"/>
</dbReference>
<accession>A0ABN8MV40</accession>
<feature type="region of interest" description="Disordered" evidence="3">
    <location>
        <begin position="947"/>
        <end position="966"/>
    </location>
</feature>
<feature type="compositionally biased region" description="Low complexity" evidence="3">
    <location>
        <begin position="41"/>
        <end position="54"/>
    </location>
</feature>
<dbReference type="Proteomes" id="UP001159405">
    <property type="component" value="Unassembled WGS sequence"/>
</dbReference>
<dbReference type="InterPro" id="IPR057568">
    <property type="entry name" value="CortBP2_NAV1-like_AAA_lid"/>
</dbReference>
<protein>
    <recommendedName>
        <fullName evidence="4">CortBP2/NAV1-like AAA+ ATPase lid domain-containing protein</fullName>
    </recommendedName>
</protein>
<feature type="region of interest" description="Disordered" evidence="3">
    <location>
        <begin position="1020"/>
        <end position="1090"/>
    </location>
</feature>
<evidence type="ECO:0000313" key="5">
    <source>
        <dbReference type="EMBL" id="CAH3034889.1"/>
    </source>
</evidence>
<organism evidence="5 6">
    <name type="scientific">Porites lobata</name>
    <dbReference type="NCBI Taxonomy" id="104759"/>
    <lineage>
        <taxon>Eukaryota</taxon>
        <taxon>Metazoa</taxon>
        <taxon>Cnidaria</taxon>
        <taxon>Anthozoa</taxon>
        <taxon>Hexacorallia</taxon>
        <taxon>Scleractinia</taxon>
        <taxon>Fungiina</taxon>
        <taxon>Poritidae</taxon>
        <taxon>Porites</taxon>
    </lineage>
</organism>
<evidence type="ECO:0000256" key="3">
    <source>
        <dbReference type="SAM" id="MobiDB-lite"/>
    </source>
</evidence>
<feature type="region of interest" description="Disordered" evidence="3">
    <location>
        <begin position="1"/>
        <end position="100"/>
    </location>
</feature>
<feature type="region of interest" description="Disordered" evidence="3">
    <location>
        <begin position="371"/>
        <end position="393"/>
    </location>
</feature>
<dbReference type="PANTHER" id="PTHR12784">
    <property type="entry name" value="STEERIN"/>
    <property type="match status" value="1"/>
</dbReference>
<feature type="compositionally biased region" description="Basic and acidic residues" evidence="3">
    <location>
        <begin position="1320"/>
        <end position="1332"/>
    </location>
</feature>
<keyword evidence="6" id="KW-1185">Reference proteome</keyword>
<dbReference type="InterPro" id="IPR039041">
    <property type="entry name" value="Nav/unc-53"/>
</dbReference>
<feature type="compositionally biased region" description="Polar residues" evidence="3">
    <location>
        <begin position="1046"/>
        <end position="1074"/>
    </location>
</feature>
<dbReference type="PANTHER" id="PTHR12784:SF28">
    <property type="entry name" value="PROTEIN SICKIE"/>
    <property type="match status" value="1"/>
</dbReference>
<feature type="domain" description="CortBP2/NAV1-like AAA+ ATPase lid" evidence="4">
    <location>
        <begin position="1836"/>
        <end position="1935"/>
    </location>
</feature>
<feature type="region of interest" description="Disordered" evidence="3">
    <location>
        <begin position="1176"/>
        <end position="1241"/>
    </location>
</feature>
<feature type="region of interest" description="Disordered" evidence="3">
    <location>
        <begin position="572"/>
        <end position="650"/>
    </location>
</feature>
<proteinExistence type="predicted"/>
<feature type="compositionally biased region" description="Polar residues" evidence="3">
    <location>
        <begin position="586"/>
        <end position="595"/>
    </location>
</feature>
<evidence type="ECO:0000313" key="6">
    <source>
        <dbReference type="Proteomes" id="UP001159405"/>
    </source>
</evidence>
<evidence type="ECO:0000256" key="1">
    <source>
        <dbReference type="ARBA" id="ARBA00023054"/>
    </source>
</evidence>
<sequence length="2030" mass="226752">MSGKEKPGVTRRLNRGRSAPDTKCKTDSGCFVDEELERNGSASSDSSQGSINSSPVTELDSQRTKVINKKTKDNITASVASSSEPTVENEANRTSEGAVNDQIECAHTHDEDRGGNVVEKTRRASDFYCLYYSASPESTLTRCGVSKVRSKPPVPPKPKLRRGSAPPSSFEKIERIQQQNKDITKRFSYNECQNASVRPECTEVDNFPDCDKWKSVEEHVLFFEACVKDGLTERNDLLKNVQAKSLKNSSDEACVGNTEVNVEIHNGFHCFDADQSSTEDVAPIVDTERFSLENNNVCKSVIFNGDVQEQIPPLVEEEEFTVDGSILSQSSINGEPLNSNCHHSKIQRDCLDSVREIDEVDYADHVVVDENQEGVSSSFDETERQYSDPLGPSETDVYTNGIVSNIHNGFEFVDASEARGSHLPDHSKTHCGDIRQLSCSSRTVPSLETASGIDFNEILVNPRLSEIKQSSLPGFRQQDRNIRQRRPGSISGIPNLERDLSSEMKRRSWSFIETHLLAVNSPLEYNVHQAHTPRLRTTWQSENGLSSPSGSLFHQKRLMQSSINTINVSQEKMGWSSPKRTGLSPFDQSGYTSDDSSVHSEPLFQPQRRRPQSLAHGHIFKSMSCDSSISDMDKRRSSFPESEQKRFRHSLGSRDPVFALRRQSFEFSEDPPPFQQIRAPRLQNLRRTSSNASSSSDSEVERIFSEPSAPRYCRSTKTSVHNGFASSKPIRKVSAVEALFGPRSTSPLVKNVTPSSDLEEMGPKSITDKYSLNSSLPLAEDFLPEELEGEMAAITDPKEIEEPRLEFDDTDYSEFYTRCEDKDSIISAEALSIKKLLESPQTVLPDPDIESVVLSVTEKKTFSPSSDDKQNRVCQEELNDSDMDDDEQAISEGKNSSRQFYRWHRGTQTPPADVFRALSPSPSVGTQTPPLSVSQELLPPSLLKELQKDLQSSVPSTGSKTVSPTSSQELVDQLSLLGNVQAAPYTAVTFADTDRTSCQGNDKAVSVEELLQLLATMKVGSTEEVPKRRPVSVQRYNHSPTPPLNAKSSRPNTISLPSSWHHLNSPVQRQNGSQDLKRPRGVPPRSSKSFDCLRQGVHSKDKTSGVTQAEAVRGSTSNEDIRKKLKEWTSTRKSQLFEEEVECLEGKHNPTKANEEKTLKVSYDGSEATDNIETLSRLTKTHSLKRPRRDRAFSQREKNGLEVNSLDEKRRFSLPTPKAKPCDEERKGDVKLEDPVTSSATEDSKFKDILFDSLDAEEIVTEGQLQEIASPEGVDVFIDYRKKNGLHITSTPKPPPYPGDSLVCREGGVGKNNTNNTDMPRSEKPASVKGAEDVPTDVESQGDASSSSYSSDDDHFGEFGGSTDTVVFVDTEASTGISLVSDLGTMDLKLVGNDNLLSVDNNDDDDEQDEASLDVLLGEVRRSLNLEVVDSDILDKAIERFKQRVSPSSQDKALSGGLSMEACVALHQADELQGIISEIKGELKLLHEENDMLREQVSTLANHQTNGEVSENSSTESSERLENLYKLYRPKHVNSDDDEGDAVEVDVCLRGFSTVMLGCLPSKKEDIHLGTVTVKGADWNGVMEAARRIFVDHVNKIDPDGYLCLGAHSIQGVQTGVMLWSPDSLRKSSPRVELSKKSNPCIIQLKDGSHFSCDSLVYDTLLPKETIEKYVEDLLEHRHIVLCGQQSLGKSYLAAKLAEHIVQRVGWKCSPAVVTFNVSQSTRKELKQSLASFMQSDISSPQEGSPAVIVLEQLNCLATLASIFDLSILDNKNCPYIIGVRDKSRRGPFSSKELNLCHYFRWLRVSVNDRQYSGLLGRFLRRKLSWAQIQTDVEGSGRDLLDLFDWLSKVWYHLNEILEEYCEPDSTIGPSLFFSCPMDYKAAEGWFVNVWNYNVIPYLHQALRSGRKIFDRSITWEDPTKWVILRYPWNKDHSRFLHTLRKLRQVDVVLNRNHLGSDNVCFAECIEENEKILRAHSAVSKRVRTVVQQKVPKGELTTRRNAAEQKRLLGNEEDKDSCYSETDSYLETSI</sequence>
<evidence type="ECO:0000259" key="4">
    <source>
        <dbReference type="Pfam" id="PF25408"/>
    </source>
</evidence>
<feature type="region of interest" description="Disordered" evidence="3">
    <location>
        <begin position="877"/>
        <end position="902"/>
    </location>
</feature>